<dbReference type="InterPro" id="IPR006638">
    <property type="entry name" value="Elp3/MiaA/NifB-like_rSAM"/>
</dbReference>
<dbReference type="SFLD" id="SFLDG01082">
    <property type="entry name" value="B12-binding_domain_containing"/>
    <property type="match status" value="1"/>
</dbReference>
<accession>A0A9E7ADX0</accession>
<dbReference type="Proteomes" id="UP000831562">
    <property type="component" value="Chromosome"/>
</dbReference>
<feature type="domain" description="Radical SAM core" evidence="1">
    <location>
        <begin position="260"/>
        <end position="493"/>
    </location>
</feature>
<proteinExistence type="predicted"/>
<evidence type="ECO:0000259" key="1">
    <source>
        <dbReference type="PROSITE" id="PS51918"/>
    </source>
</evidence>
<dbReference type="PROSITE" id="PS51918">
    <property type="entry name" value="RADICAL_SAM"/>
    <property type="match status" value="1"/>
</dbReference>
<evidence type="ECO:0000313" key="2">
    <source>
        <dbReference type="EMBL" id="UQF78781.1"/>
    </source>
</evidence>
<dbReference type="SFLD" id="SFLDS00029">
    <property type="entry name" value="Radical_SAM"/>
    <property type="match status" value="1"/>
</dbReference>
<protein>
    <submittedName>
        <fullName evidence="2">TIGR03960 family B12-binding radical SAM protein</fullName>
    </submittedName>
</protein>
<gene>
    <name evidence="2" type="ORF">M3I19_03735</name>
</gene>
<name>A0A9E7ADX0_9ACTN</name>
<dbReference type="Pfam" id="PF04055">
    <property type="entry name" value="Radical_SAM"/>
    <property type="match status" value="1"/>
</dbReference>
<dbReference type="InterPro" id="IPR058240">
    <property type="entry name" value="rSAM_sf"/>
</dbReference>
<evidence type="ECO:0000313" key="3">
    <source>
        <dbReference type="Proteomes" id="UP000831562"/>
    </source>
</evidence>
<dbReference type="InterPro" id="IPR023862">
    <property type="entry name" value="CHP03960_rSAM"/>
</dbReference>
<dbReference type="AlphaFoldDB" id="A0A9E7ADX0"/>
<dbReference type="CDD" id="cd01335">
    <property type="entry name" value="Radical_SAM"/>
    <property type="match status" value="1"/>
</dbReference>
<dbReference type="InterPro" id="IPR007197">
    <property type="entry name" value="rSAM"/>
</dbReference>
<dbReference type="Pfam" id="PF19864">
    <property type="entry name" value="Radical_SAM_N2"/>
    <property type="match status" value="1"/>
</dbReference>
<dbReference type="SMART" id="SM00729">
    <property type="entry name" value="Elp3"/>
    <property type="match status" value="1"/>
</dbReference>
<reference evidence="2" key="1">
    <citation type="submission" date="2022-05" db="EMBL/GenBank/DDBJ databases">
        <title>Using nanopore sequencing to obtain complete genomes from saliva samples.</title>
        <authorList>
            <person name="Baker J.L."/>
        </authorList>
    </citation>
    <scope>NUCLEOTIDE SEQUENCE</scope>
    <source>
        <strain evidence="2">JCVI-JB-Lp32</strain>
    </source>
</reference>
<organism evidence="2 3">
    <name type="scientific">Lancefieldella parvula</name>
    <dbReference type="NCBI Taxonomy" id="1382"/>
    <lineage>
        <taxon>Bacteria</taxon>
        <taxon>Bacillati</taxon>
        <taxon>Actinomycetota</taxon>
        <taxon>Coriobacteriia</taxon>
        <taxon>Coriobacteriales</taxon>
        <taxon>Atopobiaceae</taxon>
        <taxon>Lancefieldella</taxon>
    </lineage>
</organism>
<dbReference type="PANTHER" id="PTHR42731:SF1">
    <property type="entry name" value="RADICAL SAM DOMAIN PROTEIN"/>
    <property type="match status" value="1"/>
</dbReference>
<dbReference type="GO" id="GO:0051536">
    <property type="term" value="F:iron-sulfur cluster binding"/>
    <property type="evidence" value="ECO:0007669"/>
    <property type="project" value="InterPro"/>
</dbReference>
<dbReference type="SUPFAM" id="SSF102114">
    <property type="entry name" value="Radical SAM enzymes"/>
    <property type="match status" value="1"/>
</dbReference>
<dbReference type="NCBIfam" id="TIGR03960">
    <property type="entry name" value="rSAM_fuse_unch"/>
    <property type="match status" value="1"/>
</dbReference>
<dbReference type="InterPro" id="IPR045784">
    <property type="entry name" value="Radical_SAM_N2"/>
</dbReference>
<dbReference type="InterPro" id="IPR023404">
    <property type="entry name" value="rSAM_horseshoe"/>
</dbReference>
<dbReference type="GO" id="GO:0003824">
    <property type="term" value="F:catalytic activity"/>
    <property type="evidence" value="ECO:0007669"/>
    <property type="project" value="InterPro"/>
</dbReference>
<dbReference type="PANTHER" id="PTHR42731">
    <property type="entry name" value="SLL1084 PROTEIN"/>
    <property type="match status" value="1"/>
</dbReference>
<sequence>MRVKRENLFHLIEPMLPHVEKPSRYLNHEWGAVEEQEGPFHVCMVYADVYEVGQPNLGIAILYNALNKAPHISCERAYLPWTDMAALMRKRNVPLLSLEGAAPLASFDVVGFTLAHEMIATNIIETLDLAGIPLLAEERDEEDPLIFGGGPSVWNSEPVAPLFDAILLGDGEEALVEMCECVRTSKLDGVSRQEILHRLSQIQGVYVPSLYQIVHDNTSTRWGYAVPKEGSSAPSVVFKRCLSDLSVTDPVAQRIVPYTEIVQDRLALEIQRGCARGCRFCQAGMTYRPVRERPAQQIVKAGEEGLLKSGYDEVSLTSLSTTDHSQCGYILRRMNSDLRKRGVRISIPSQRMDAFGAEMADAVSTSRRGGLTFAPEAGSQRMRDVINKNVTEDDLESAARNAFENGWRRMKLYFMMGLPTETDEDIQAIPAVAKRILDIGREIGGKGVTVSASVAVFVPKSYTPFQWVGQISREEAQRRQQLLLSSNHDRGLKIAYHDSGTSLVEGALSKMGRDGFDLIYRAWKNGCKFDAWTSEFNLDAWNAAAESLGFSLSDIATETFDIQAKLPWDHTSPGVSKGYLQREYRRAMDEVTTPDCTFTSCTGCAVCQTLKVDNVLMGVRS</sequence>
<dbReference type="EMBL" id="CP097092">
    <property type="protein sequence ID" value="UQF78781.1"/>
    <property type="molecule type" value="Genomic_DNA"/>
</dbReference>
<dbReference type="Gene3D" id="3.80.30.20">
    <property type="entry name" value="tm_1862 like domain"/>
    <property type="match status" value="1"/>
</dbReference>